<sequence length="589" mass="66186">MPEHLHHPTAEKLHLLSSPLVRRGEGTGAASTYNLFHSDGEKTSYPRQGLEDDVPELQKHEEPTLLEIFFDLFFAANFNAFINTQKVTEHARFKAFIGYFFLLWATWFLVTLFDVRYVADSIFSRATRAIQLGVLVGFVVVAPKFNPTDQEAETMRAMSIILAVSRACLALEYGSTLWHLRSFKKTRVPLYLQIGIHLVASAIYLGITFRFKYDRRSRVYIAWYFIGAAESIGTIVLSNFSPILSLTKTHLMKRLTLLTVMIMGDGIIQLAKEVVLLVEKDNTWDSTTIGLVTAAAATIYFLFLIYFDMMKGRFYLPALRQQLCSGLFTQWIIWARIWSLVDGLFQVSDVTDGGADLANTTSLAIRDDLNKQIQGFLGQFPPNIPSTQDTINDALNNITSVPDSFWPQLLTISRKGLDASNLDEQTRKAAETFFNAIYVITSAMANALFAAFKIGSEDQVSTKPRPTTNQKGGALQFEVNEKTWDLCKLVFAYGYIAAGCTIISIAVLSILARTVTFKTWHMVRYGIVFVVALGTALTATLWYNEDRSEVFLRGPWVLPTITIVWTTILIITHINGPGARRLVEKITAR</sequence>
<feature type="transmembrane region" description="Helical" evidence="1">
    <location>
        <begin position="556"/>
        <end position="576"/>
    </location>
</feature>
<keyword evidence="3" id="KW-1185">Reference proteome</keyword>
<evidence type="ECO:0000256" key="1">
    <source>
        <dbReference type="SAM" id="Phobius"/>
    </source>
</evidence>
<proteinExistence type="predicted"/>
<feature type="transmembrane region" description="Helical" evidence="1">
    <location>
        <begin position="289"/>
        <end position="307"/>
    </location>
</feature>
<feature type="transmembrane region" description="Helical" evidence="1">
    <location>
        <begin position="433"/>
        <end position="452"/>
    </location>
</feature>
<accession>A0A0F7ZK86</accession>
<keyword evidence="1" id="KW-0812">Transmembrane</keyword>
<evidence type="ECO:0000313" key="2">
    <source>
        <dbReference type="EMBL" id="KJZ70310.1"/>
    </source>
</evidence>
<feature type="transmembrane region" description="Helical" evidence="1">
    <location>
        <begin position="129"/>
        <end position="145"/>
    </location>
</feature>
<feature type="transmembrane region" description="Helical" evidence="1">
    <location>
        <begin position="221"/>
        <end position="243"/>
    </location>
</feature>
<keyword evidence="1" id="KW-0472">Membrane</keyword>
<name>A0A0F7ZK86_9HYPO</name>
<evidence type="ECO:0008006" key="4">
    <source>
        <dbReference type="Google" id="ProtNLM"/>
    </source>
</evidence>
<reference evidence="2 3" key="1">
    <citation type="journal article" date="2014" name="Genome Biol. Evol.">
        <title>Comparative genomics and transcriptomics analyses reveal divergent lifestyle features of nematode endoparasitic fungus Hirsutella minnesotensis.</title>
        <authorList>
            <person name="Lai Y."/>
            <person name="Liu K."/>
            <person name="Zhang X."/>
            <person name="Zhang X."/>
            <person name="Li K."/>
            <person name="Wang N."/>
            <person name="Shu C."/>
            <person name="Wu Y."/>
            <person name="Wang C."/>
            <person name="Bushley K.E."/>
            <person name="Xiang M."/>
            <person name="Liu X."/>
        </authorList>
    </citation>
    <scope>NUCLEOTIDE SEQUENCE [LARGE SCALE GENOMIC DNA]</scope>
    <source>
        <strain evidence="2 3">3608</strain>
    </source>
</reference>
<organism evidence="2 3">
    <name type="scientific">Hirsutella minnesotensis 3608</name>
    <dbReference type="NCBI Taxonomy" id="1043627"/>
    <lineage>
        <taxon>Eukaryota</taxon>
        <taxon>Fungi</taxon>
        <taxon>Dikarya</taxon>
        <taxon>Ascomycota</taxon>
        <taxon>Pezizomycotina</taxon>
        <taxon>Sordariomycetes</taxon>
        <taxon>Hypocreomycetidae</taxon>
        <taxon>Hypocreales</taxon>
        <taxon>Ophiocordycipitaceae</taxon>
        <taxon>Hirsutella</taxon>
    </lineage>
</organism>
<feature type="transmembrane region" description="Helical" evidence="1">
    <location>
        <begin position="190"/>
        <end position="209"/>
    </location>
</feature>
<dbReference type="OrthoDB" id="3177213at2759"/>
<evidence type="ECO:0000313" key="3">
    <source>
        <dbReference type="Proteomes" id="UP000054481"/>
    </source>
</evidence>
<feature type="transmembrane region" description="Helical" evidence="1">
    <location>
        <begin position="523"/>
        <end position="544"/>
    </location>
</feature>
<keyword evidence="1" id="KW-1133">Transmembrane helix</keyword>
<dbReference type="PANTHER" id="PTHR42101">
    <property type="entry name" value="CHROMOSOME 16, WHOLE GENOME SHOTGUN SEQUENCE"/>
    <property type="match status" value="1"/>
</dbReference>
<gene>
    <name evidence="2" type="ORF">HIM_10317</name>
</gene>
<dbReference type="AlphaFoldDB" id="A0A0F7ZK86"/>
<protein>
    <recommendedName>
        <fullName evidence="4">Low temperature requirement A</fullName>
    </recommendedName>
</protein>
<dbReference type="PANTHER" id="PTHR42101:SF1">
    <property type="entry name" value="LOW TEMPERATURE REQUIREMENT A"/>
    <property type="match status" value="1"/>
</dbReference>
<feature type="transmembrane region" description="Helical" evidence="1">
    <location>
        <begin position="157"/>
        <end position="178"/>
    </location>
</feature>
<dbReference type="Proteomes" id="UP000054481">
    <property type="component" value="Unassembled WGS sequence"/>
</dbReference>
<feature type="transmembrane region" description="Helical" evidence="1">
    <location>
        <begin position="96"/>
        <end position="117"/>
    </location>
</feature>
<dbReference type="EMBL" id="KQ030634">
    <property type="protein sequence ID" value="KJZ70310.1"/>
    <property type="molecule type" value="Genomic_DNA"/>
</dbReference>
<feature type="transmembrane region" description="Helical" evidence="1">
    <location>
        <begin position="490"/>
        <end position="511"/>
    </location>
</feature>